<evidence type="ECO:0008006" key="3">
    <source>
        <dbReference type="Google" id="ProtNLM"/>
    </source>
</evidence>
<sequence length="59" mass="6758">MSIKSAIGKARHQERISQVVGLDFRKAFDTVEHHHISGNCILWGSQRFSSKQFIMSSRL</sequence>
<dbReference type="Proteomes" id="UP000595437">
    <property type="component" value="Chromosome 16"/>
</dbReference>
<reference evidence="2" key="1">
    <citation type="submission" date="2021-01" db="EMBL/GenBank/DDBJ databases">
        <title>Caligus Genome Assembly.</title>
        <authorList>
            <person name="Gallardo-Escarate C."/>
        </authorList>
    </citation>
    <scope>NUCLEOTIDE SEQUENCE [LARGE SCALE GENOMIC DNA]</scope>
</reference>
<gene>
    <name evidence="1" type="ORF">FKW44_021969</name>
</gene>
<dbReference type="EMBL" id="CP045905">
    <property type="protein sequence ID" value="QQP36773.1"/>
    <property type="molecule type" value="Genomic_DNA"/>
</dbReference>
<evidence type="ECO:0000313" key="2">
    <source>
        <dbReference type="Proteomes" id="UP000595437"/>
    </source>
</evidence>
<protein>
    <recommendedName>
        <fullName evidence="3">Reverse transcriptase domain-containing protein</fullName>
    </recommendedName>
</protein>
<name>A0A7T8JVP7_CALRO</name>
<keyword evidence="2" id="KW-1185">Reference proteome</keyword>
<evidence type="ECO:0000313" key="1">
    <source>
        <dbReference type="EMBL" id="QQP36773.1"/>
    </source>
</evidence>
<organism evidence="1 2">
    <name type="scientific">Caligus rogercresseyi</name>
    <name type="common">Sea louse</name>
    <dbReference type="NCBI Taxonomy" id="217165"/>
    <lineage>
        <taxon>Eukaryota</taxon>
        <taxon>Metazoa</taxon>
        <taxon>Ecdysozoa</taxon>
        <taxon>Arthropoda</taxon>
        <taxon>Crustacea</taxon>
        <taxon>Multicrustacea</taxon>
        <taxon>Hexanauplia</taxon>
        <taxon>Copepoda</taxon>
        <taxon>Siphonostomatoida</taxon>
        <taxon>Caligidae</taxon>
        <taxon>Caligus</taxon>
    </lineage>
</organism>
<proteinExistence type="predicted"/>
<dbReference type="AlphaFoldDB" id="A0A7T8JVP7"/>
<accession>A0A7T8JVP7</accession>